<dbReference type="GO" id="GO:0016491">
    <property type="term" value="F:oxidoreductase activity"/>
    <property type="evidence" value="ECO:0007669"/>
    <property type="project" value="UniProtKB-KW"/>
</dbReference>
<name>A0A7Z2S9C9_9SPHN</name>
<dbReference type="SUPFAM" id="SSF54292">
    <property type="entry name" value="2Fe-2S ferredoxin-like"/>
    <property type="match status" value="1"/>
</dbReference>
<dbReference type="InterPro" id="IPR036010">
    <property type="entry name" value="2Fe-2S_ferredoxin-like_sf"/>
</dbReference>
<gene>
    <name evidence="3" type="ORF">GVO57_13455</name>
</gene>
<dbReference type="Pfam" id="PF13510">
    <property type="entry name" value="Fer2_4"/>
    <property type="match status" value="1"/>
</dbReference>
<dbReference type="Proteomes" id="UP000464468">
    <property type="component" value="Chromosome"/>
</dbReference>
<keyword evidence="1" id="KW-0560">Oxidoreductase</keyword>
<organism evidence="3 4">
    <name type="scientific">Sphingomonas changnyeongensis</name>
    <dbReference type="NCBI Taxonomy" id="2698679"/>
    <lineage>
        <taxon>Bacteria</taxon>
        <taxon>Pseudomonadati</taxon>
        <taxon>Pseudomonadota</taxon>
        <taxon>Alphaproteobacteria</taxon>
        <taxon>Sphingomonadales</taxon>
        <taxon>Sphingomonadaceae</taxon>
        <taxon>Sphingomonas</taxon>
    </lineage>
</organism>
<dbReference type="Gene3D" id="3.10.20.440">
    <property type="entry name" value="2Fe-2S iron-sulphur cluster binding domain, sarcosine oxidase, alpha subunit, N-terminal domain"/>
    <property type="match status" value="1"/>
</dbReference>
<keyword evidence="4" id="KW-1185">Reference proteome</keyword>
<evidence type="ECO:0000256" key="2">
    <source>
        <dbReference type="SAM" id="MobiDB-lite"/>
    </source>
</evidence>
<proteinExistence type="predicted"/>
<reference evidence="3 4" key="1">
    <citation type="submission" date="2020-01" db="EMBL/GenBank/DDBJ databases">
        <title>Sphingomonas sp. C33 whole genome sequece.</title>
        <authorList>
            <person name="Park C."/>
        </authorList>
    </citation>
    <scope>NUCLEOTIDE SEQUENCE [LARGE SCALE GENOMIC DNA]</scope>
    <source>
        <strain evidence="3 4">C33</strain>
    </source>
</reference>
<evidence type="ECO:0000256" key="1">
    <source>
        <dbReference type="ARBA" id="ARBA00023002"/>
    </source>
</evidence>
<dbReference type="PANTHER" id="PTHR42949">
    <property type="entry name" value="ANAEROBIC GLYCEROL-3-PHOSPHATE DEHYDROGENASE SUBUNIT B"/>
    <property type="match status" value="1"/>
</dbReference>
<dbReference type="SUPFAM" id="SSF51905">
    <property type="entry name" value="FAD/NAD(P)-binding domain"/>
    <property type="match status" value="1"/>
</dbReference>
<dbReference type="Gene3D" id="3.50.50.60">
    <property type="entry name" value="FAD/NAD(P)-binding domain"/>
    <property type="match status" value="1"/>
</dbReference>
<dbReference type="PRINTS" id="PR00419">
    <property type="entry name" value="ADXRDTASE"/>
</dbReference>
<feature type="region of interest" description="Disordered" evidence="2">
    <location>
        <begin position="164"/>
        <end position="185"/>
    </location>
</feature>
<dbReference type="PANTHER" id="PTHR42949:SF3">
    <property type="entry name" value="ANAEROBIC GLYCEROL-3-PHOSPHATE DEHYDROGENASE SUBUNIT B"/>
    <property type="match status" value="1"/>
</dbReference>
<accession>A0A7Z2S9C9</accession>
<dbReference type="GO" id="GO:0051536">
    <property type="term" value="F:iron-sulfur cluster binding"/>
    <property type="evidence" value="ECO:0007669"/>
    <property type="project" value="InterPro"/>
</dbReference>
<protein>
    <submittedName>
        <fullName evidence="3">FAD-binding protein</fullName>
    </submittedName>
</protein>
<dbReference type="AlphaFoldDB" id="A0A7Z2S9C9"/>
<dbReference type="InterPro" id="IPR042204">
    <property type="entry name" value="2Fe-2S-bd_N"/>
</dbReference>
<dbReference type="InterPro" id="IPR051691">
    <property type="entry name" value="Metab_Enz_Cyan_OpOx_G3PDH"/>
</dbReference>
<dbReference type="InterPro" id="IPR036188">
    <property type="entry name" value="FAD/NAD-bd_sf"/>
</dbReference>
<dbReference type="RefSeq" id="WP_160593653.1">
    <property type="nucleotide sequence ID" value="NZ_CP047895.1"/>
</dbReference>
<evidence type="ECO:0000313" key="4">
    <source>
        <dbReference type="Proteomes" id="UP000464468"/>
    </source>
</evidence>
<dbReference type="KEGG" id="schy:GVO57_13455"/>
<evidence type="ECO:0000313" key="3">
    <source>
        <dbReference type="EMBL" id="QHL91617.1"/>
    </source>
</evidence>
<sequence length="239" mass="24652">MRVDLPGLARRDRFSISFEGRDIDAWPGESVAAALINAGEAAMRTTAGGAPRGLWCGMGVCGECRVVIDGEVARACMAMARPGQVVARAPARTASPPAAEGLEPDTALTPDVLVIGAGPAGLAAARGLARAGLAVIVADERNKAGGQYFKQPGTGFAVDEARLDRQSREGGSWSPRPGLRASPPCTARPCGRPAWRRMGRRSCIWPMGSAPAPSGPGGWCLPWALMSGPGPCPAGRCRG</sequence>
<dbReference type="Pfam" id="PF12831">
    <property type="entry name" value="FAD_oxidored"/>
    <property type="match status" value="1"/>
</dbReference>
<dbReference type="EMBL" id="CP047895">
    <property type="protein sequence ID" value="QHL91617.1"/>
    <property type="molecule type" value="Genomic_DNA"/>
</dbReference>